<evidence type="ECO:0000256" key="3">
    <source>
        <dbReference type="ARBA" id="ARBA00022679"/>
    </source>
</evidence>
<keyword evidence="7" id="KW-0238">DNA-binding</keyword>
<dbReference type="InterPro" id="IPR038709">
    <property type="entry name" value="RpoN_core-bd_sf"/>
</dbReference>
<dbReference type="Pfam" id="PF04552">
    <property type="entry name" value="Sigma54_DBD"/>
    <property type="match status" value="1"/>
</dbReference>
<dbReference type="Pfam" id="PF04963">
    <property type="entry name" value="Sigma54_CBD"/>
    <property type="match status" value="1"/>
</dbReference>
<feature type="domain" description="RNA polymerase sigma factor 54 core-binding" evidence="10">
    <location>
        <begin position="122"/>
        <end position="306"/>
    </location>
</feature>
<keyword evidence="4" id="KW-0548">Nucleotidyltransferase</keyword>
<dbReference type="GO" id="GO:0016779">
    <property type="term" value="F:nucleotidyltransferase activity"/>
    <property type="evidence" value="ECO:0007669"/>
    <property type="project" value="UniProtKB-KW"/>
</dbReference>
<dbReference type="Proteomes" id="UP000247465">
    <property type="component" value="Chromosome"/>
</dbReference>
<keyword evidence="6" id="KW-0731">Sigma factor</keyword>
<evidence type="ECO:0000256" key="6">
    <source>
        <dbReference type="ARBA" id="ARBA00023082"/>
    </source>
</evidence>
<evidence type="ECO:0000256" key="5">
    <source>
        <dbReference type="ARBA" id="ARBA00023015"/>
    </source>
</evidence>
<evidence type="ECO:0000313" key="12">
    <source>
        <dbReference type="Proteomes" id="UP000247465"/>
    </source>
</evidence>
<dbReference type="PRINTS" id="PR00045">
    <property type="entry name" value="SIGMA54FCT"/>
</dbReference>
<comment type="similarity">
    <text evidence="1">Belongs to the sigma-54 factor family.</text>
</comment>
<evidence type="ECO:0000256" key="4">
    <source>
        <dbReference type="ARBA" id="ARBA00022695"/>
    </source>
</evidence>
<dbReference type="Gene3D" id="1.10.10.1330">
    <property type="entry name" value="RNA polymerase sigma-54 factor, core-binding domain"/>
    <property type="match status" value="1"/>
</dbReference>
<dbReference type="PROSITE" id="PS50044">
    <property type="entry name" value="SIGMA54_3"/>
    <property type="match status" value="1"/>
</dbReference>
<dbReference type="InterPro" id="IPR000394">
    <property type="entry name" value="RNA_pol_sigma_54"/>
</dbReference>
<proteinExistence type="inferred from homology"/>
<dbReference type="Gene3D" id="1.10.10.60">
    <property type="entry name" value="Homeodomain-like"/>
    <property type="match status" value="1"/>
</dbReference>
<sequence length="481" mass="54528">MPVQGLHQVQKQIQTQVLAPQLRQSLKILQVPALELRNTILGELQSNPTLEELPMDGISIEEGSETDRTPERETDGKELNFLDDHTALSQLNEDLREFYAEENAFTRYTNEDTKKRQYFFDSLTSETSLQEHLMRQAEMSDIDPEVITAFEFIIGSLDDKGFLTSSLSDISLLAALPLATIESAQTLLRSLDPPGIGSSSVQDCLLIQLNLEGKKDSLAGQIITDHFGLLLRNRIPELARQTGNNVEAVRKAIEEISALDPAPGRRFGEDSNRVVIPDVRIFKEEDEWIVTMNSDFIPRLNLSDTYKNLIAKGCLPPKERDYIKDKIKSGRFLINSIEQRQNTVERIAREILIFQKDFFESGVSKLQPLTMSRVAEIVGVHETTISRAIANKYMETPHGVFSFKYFFTTGYTSHSGETVANTSIKDLIAKIIESENPMKPLSDQKIVNELASRNIRIARRTVAKYREELQIPPTNLRRQYN</sequence>
<gene>
    <name evidence="11" type="primary">rpoN</name>
    <name evidence="11" type="ORF">DF168_01390</name>
</gene>
<dbReference type="GO" id="GO:0001216">
    <property type="term" value="F:DNA-binding transcription activator activity"/>
    <property type="evidence" value="ECO:0007669"/>
    <property type="project" value="InterPro"/>
</dbReference>
<evidence type="ECO:0000259" key="9">
    <source>
        <dbReference type="Pfam" id="PF04552"/>
    </source>
</evidence>
<dbReference type="GO" id="GO:0000428">
    <property type="term" value="C:DNA-directed RNA polymerase complex"/>
    <property type="evidence" value="ECO:0007669"/>
    <property type="project" value="UniProtKB-KW"/>
</dbReference>
<evidence type="ECO:0000313" key="11">
    <source>
        <dbReference type="EMBL" id="AWT60188.1"/>
    </source>
</evidence>
<protein>
    <submittedName>
        <fullName evidence="11">RNA polymerase sigma-54 factor</fullName>
    </submittedName>
</protein>
<dbReference type="Pfam" id="PF00309">
    <property type="entry name" value="Sigma54_AID"/>
    <property type="match status" value="1"/>
</dbReference>
<keyword evidence="3" id="KW-0808">Transferase</keyword>
<reference evidence="11 12" key="1">
    <citation type="submission" date="2018-06" db="EMBL/GenBank/DDBJ databases">
        <title>Draft Genome Sequence of a Novel Marine Bacterium Related to the Verrucomicrobia.</title>
        <authorList>
            <person name="Vosseberg J."/>
            <person name="Martijn J."/>
            <person name="Ettema T.J.G."/>
        </authorList>
    </citation>
    <scope>NUCLEOTIDE SEQUENCE [LARGE SCALE GENOMIC DNA]</scope>
    <source>
        <strain evidence="11">TARA_B100001123</strain>
    </source>
</reference>
<dbReference type="NCBIfam" id="TIGR02395">
    <property type="entry name" value="rpoN_sigma"/>
    <property type="match status" value="1"/>
</dbReference>
<keyword evidence="8" id="KW-0804">Transcription</keyword>
<evidence type="ECO:0000259" key="10">
    <source>
        <dbReference type="Pfam" id="PF04963"/>
    </source>
</evidence>
<dbReference type="PIRSF" id="PIRSF000774">
    <property type="entry name" value="RpoN"/>
    <property type="match status" value="1"/>
</dbReference>
<name>A0A2Z4AGH3_9BACT</name>
<dbReference type="InterPro" id="IPR007046">
    <property type="entry name" value="RNA_pol_sigma_54_core-bd"/>
</dbReference>
<accession>A0A2Z4AGH3</accession>
<dbReference type="EMBL" id="CP029803">
    <property type="protein sequence ID" value="AWT60188.1"/>
    <property type="molecule type" value="Genomic_DNA"/>
</dbReference>
<dbReference type="InterPro" id="IPR007634">
    <property type="entry name" value="RNA_pol_sigma_54_DNA-bd"/>
</dbReference>
<dbReference type="GO" id="GO:0016987">
    <property type="term" value="F:sigma factor activity"/>
    <property type="evidence" value="ECO:0007669"/>
    <property type="project" value="UniProtKB-KW"/>
</dbReference>
<evidence type="ECO:0000256" key="8">
    <source>
        <dbReference type="ARBA" id="ARBA00023163"/>
    </source>
</evidence>
<dbReference type="GO" id="GO:0003677">
    <property type="term" value="F:DNA binding"/>
    <property type="evidence" value="ECO:0007669"/>
    <property type="project" value="UniProtKB-KW"/>
</dbReference>
<evidence type="ECO:0000256" key="1">
    <source>
        <dbReference type="ARBA" id="ARBA00008798"/>
    </source>
</evidence>
<dbReference type="GO" id="GO:0006352">
    <property type="term" value="P:DNA-templated transcription initiation"/>
    <property type="evidence" value="ECO:0007669"/>
    <property type="project" value="InterPro"/>
</dbReference>
<dbReference type="PANTHER" id="PTHR32248">
    <property type="entry name" value="RNA POLYMERASE SIGMA-54 FACTOR"/>
    <property type="match status" value="1"/>
</dbReference>
<keyword evidence="2" id="KW-0240">DNA-directed RNA polymerase</keyword>
<evidence type="ECO:0000256" key="2">
    <source>
        <dbReference type="ARBA" id="ARBA00022478"/>
    </source>
</evidence>
<dbReference type="KEGG" id="mtar:DF168_01390"/>
<dbReference type="PROSITE" id="PS00718">
    <property type="entry name" value="SIGMA54_2"/>
    <property type="match status" value="1"/>
</dbReference>
<feature type="domain" description="RNA polymerase sigma factor 54 DNA-binding" evidence="9">
    <location>
        <begin position="321"/>
        <end position="479"/>
    </location>
</feature>
<evidence type="ECO:0000256" key="7">
    <source>
        <dbReference type="ARBA" id="ARBA00023125"/>
    </source>
</evidence>
<dbReference type="PANTHER" id="PTHR32248:SF4">
    <property type="entry name" value="RNA POLYMERASE SIGMA-54 FACTOR"/>
    <property type="match status" value="1"/>
</dbReference>
<keyword evidence="5" id="KW-0805">Transcription regulation</keyword>
<dbReference type="AlphaFoldDB" id="A0A2Z4AGH3"/>
<organism evidence="11 12">
    <name type="scientific">Candidatus Moanibacter tarae</name>
    <dbReference type="NCBI Taxonomy" id="2200854"/>
    <lineage>
        <taxon>Bacteria</taxon>
        <taxon>Pseudomonadati</taxon>
        <taxon>Verrucomicrobiota</taxon>
        <taxon>Opitutia</taxon>
        <taxon>Puniceicoccales</taxon>
        <taxon>Puniceicoccales incertae sedis</taxon>
        <taxon>Candidatus Moanibacter</taxon>
    </lineage>
</organism>